<accession>A0ABV3BR34</accession>
<feature type="region of interest" description="Disordered" evidence="2">
    <location>
        <begin position="988"/>
        <end position="1012"/>
    </location>
</feature>
<feature type="compositionally biased region" description="Basic and acidic residues" evidence="2">
    <location>
        <begin position="100"/>
        <end position="110"/>
    </location>
</feature>
<dbReference type="Pfam" id="PF25023">
    <property type="entry name" value="TEN_YD-shell"/>
    <property type="match status" value="1"/>
</dbReference>
<keyword evidence="5" id="KW-1185">Reference proteome</keyword>
<comment type="caution">
    <text evidence="4">The sequence shown here is derived from an EMBL/GenBank/DDBJ whole genome shotgun (WGS) entry which is preliminary data.</text>
</comment>
<evidence type="ECO:0000259" key="3">
    <source>
        <dbReference type="Pfam" id="PF25023"/>
    </source>
</evidence>
<feature type="region of interest" description="Disordered" evidence="2">
    <location>
        <begin position="1500"/>
        <end position="1521"/>
    </location>
</feature>
<evidence type="ECO:0000313" key="5">
    <source>
        <dbReference type="Proteomes" id="UP001551176"/>
    </source>
</evidence>
<gene>
    <name evidence="4" type="ORF">ABZ921_22870</name>
</gene>
<dbReference type="InterPro" id="IPR050708">
    <property type="entry name" value="T6SS_VgrG/RHS"/>
</dbReference>
<keyword evidence="1" id="KW-0677">Repeat</keyword>
<dbReference type="Proteomes" id="UP001551176">
    <property type="component" value="Unassembled WGS sequence"/>
</dbReference>
<feature type="compositionally biased region" description="Polar residues" evidence="2">
    <location>
        <begin position="988"/>
        <end position="1000"/>
    </location>
</feature>
<feature type="region of interest" description="Disordered" evidence="2">
    <location>
        <begin position="1864"/>
        <end position="1883"/>
    </location>
</feature>
<feature type="compositionally biased region" description="Low complexity" evidence="2">
    <location>
        <begin position="170"/>
        <end position="184"/>
    </location>
</feature>
<evidence type="ECO:0000256" key="2">
    <source>
        <dbReference type="SAM" id="MobiDB-lite"/>
    </source>
</evidence>
<evidence type="ECO:0000256" key="1">
    <source>
        <dbReference type="ARBA" id="ARBA00022737"/>
    </source>
</evidence>
<dbReference type="InterPro" id="IPR031325">
    <property type="entry name" value="RHS_repeat"/>
</dbReference>
<dbReference type="PANTHER" id="PTHR32305">
    <property type="match status" value="1"/>
</dbReference>
<dbReference type="NCBIfam" id="TIGR03696">
    <property type="entry name" value="Rhs_assc_core"/>
    <property type="match status" value="1"/>
</dbReference>
<feature type="compositionally biased region" description="Basic and acidic residues" evidence="2">
    <location>
        <begin position="1869"/>
        <end position="1882"/>
    </location>
</feature>
<dbReference type="InterPro" id="IPR056823">
    <property type="entry name" value="TEN-like_YD-shell"/>
</dbReference>
<proteinExistence type="predicted"/>
<organism evidence="4 5">
    <name type="scientific">Streptomyces atriruber</name>
    <dbReference type="NCBI Taxonomy" id="545121"/>
    <lineage>
        <taxon>Bacteria</taxon>
        <taxon>Bacillati</taxon>
        <taxon>Actinomycetota</taxon>
        <taxon>Actinomycetes</taxon>
        <taxon>Kitasatosporales</taxon>
        <taxon>Streptomycetaceae</taxon>
        <taxon>Streptomyces</taxon>
    </lineage>
</organism>
<feature type="region of interest" description="Disordered" evidence="2">
    <location>
        <begin position="1126"/>
        <end position="1147"/>
    </location>
</feature>
<dbReference type="Gene3D" id="2.180.10.10">
    <property type="entry name" value="RHS repeat-associated core"/>
    <property type="match status" value="1"/>
</dbReference>
<feature type="compositionally biased region" description="Basic and acidic residues" evidence="2">
    <location>
        <begin position="1502"/>
        <end position="1518"/>
    </location>
</feature>
<dbReference type="RefSeq" id="WP_359352043.1">
    <property type="nucleotide sequence ID" value="NZ_JBEYXV010000011.1"/>
</dbReference>
<reference evidence="4 5" key="1">
    <citation type="submission" date="2024-06" db="EMBL/GenBank/DDBJ databases">
        <title>The Natural Products Discovery Center: Release of the First 8490 Sequenced Strains for Exploring Actinobacteria Biosynthetic Diversity.</title>
        <authorList>
            <person name="Kalkreuter E."/>
            <person name="Kautsar S.A."/>
            <person name="Yang D."/>
            <person name="Bader C.D."/>
            <person name="Teijaro C.N."/>
            <person name="Fluegel L."/>
            <person name="Davis C.M."/>
            <person name="Simpson J.R."/>
            <person name="Lauterbach L."/>
            <person name="Steele A.D."/>
            <person name="Gui C."/>
            <person name="Meng S."/>
            <person name="Li G."/>
            <person name="Viehrig K."/>
            <person name="Ye F."/>
            <person name="Su P."/>
            <person name="Kiefer A.F."/>
            <person name="Nichols A."/>
            <person name="Cepeda A.J."/>
            <person name="Yan W."/>
            <person name="Fan B."/>
            <person name="Jiang Y."/>
            <person name="Adhikari A."/>
            <person name="Zheng C.-J."/>
            <person name="Schuster L."/>
            <person name="Cowan T.M."/>
            <person name="Smanski M.J."/>
            <person name="Chevrette M.G."/>
            <person name="De Carvalho L.P.S."/>
            <person name="Shen B."/>
        </authorList>
    </citation>
    <scope>NUCLEOTIDE SEQUENCE [LARGE SCALE GENOMIC DNA]</scope>
    <source>
        <strain evidence="4 5">NPDC046838</strain>
    </source>
</reference>
<name>A0ABV3BR34_9ACTN</name>
<dbReference type="NCBIfam" id="TIGR01643">
    <property type="entry name" value="YD_repeat_2x"/>
    <property type="match status" value="1"/>
</dbReference>
<dbReference type="InterPro" id="IPR022385">
    <property type="entry name" value="Rhs_assc_core"/>
</dbReference>
<dbReference type="InterPro" id="IPR006530">
    <property type="entry name" value="YD"/>
</dbReference>
<dbReference type="EMBL" id="JBEYXV010000011">
    <property type="protein sequence ID" value="MEU6823488.1"/>
    <property type="molecule type" value="Genomic_DNA"/>
</dbReference>
<feature type="region of interest" description="Disordered" evidence="2">
    <location>
        <begin position="99"/>
        <end position="216"/>
    </location>
</feature>
<evidence type="ECO:0000313" key="4">
    <source>
        <dbReference type="EMBL" id="MEU6823488.1"/>
    </source>
</evidence>
<protein>
    <submittedName>
        <fullName evidence="4">RHS repeat-associated core domain-containing protein</fullName>
    </submittedName>
</protein>
<sequence length="2045" mass="220878">MTDKREVSLKAGALPVRVSKTPTARSAENANPVAGEVGVEVLDRNAAERAGIDGLVMAVDSTGGDAQLSIDYSEFRNAMGGDWASRLTLVELPECALSKTSKDKDKDGSKGKGNGDCTPTPLKAVDNDDDKSQLTARVALEGDSASEMDKEPGKAEPPQKQSAPEPPTPEQSASEQSASEQSASKPLKARSLFAVTSKPAGSSGDYKATSLSPSGNWQAGDSSGAFTWSYDLETPNAAGDLGPELSLAYNSSAVDGRTAATNNQANNVGDGFTLEPGFIERRYKACSADMTGGTNKAKNGDLCWAGDNAVLSLGGSTNELVKDDKTSAWKLKQDDGSKVEHLKDASLGNGDNDGEYWKVTDTAGVQYFFGRHKLPGHADGKETTGSTWTVPVFGNHSGEPCHKTDFASAWCQQAWRWNLDYVVNPHGDAMAYYWSKEQNHYGRNVQLSTGKSTATPYTRGGYLKRIEYGLRSNNLYTGAPAAKVTFRAAERCVKSGSFDCAADKFTAANAKHWPDVPFDQYCAPGIECKNRYSPSFWSRKRIASITSEVRVGNTYQKVDTWAFGHSFPSTGDGSSPALWLKSIKHTGYTGGTATALPPITFIGKQLANRVDATGDGIPPLIRYRVQAIHNEMGGTIAATYSDPECTRGSLPSEQGNTKRCYPVYWSSPDSPGADYKPVKDWFHTYAVTQVREEDKVGGAIAKQTDYTYTGGVAWAKSDDAFTEAKYRTHSGFRGYARVKTSVGNGSDGAKQVSEARYFRGIPGAKVADSEGNEVDDHPAFAGMTRDEATLDDSKIIEASASTPWKSAATATHKRGDGLPDLEAFHVQEARIEAGRTQVGTDWQRTKVERTFDSYGMPSRESDLGDTAKSGDETCTFTNYARNTAKNMLEFSSAAKTVAKACGTDPKLPDDLISDTRTYFDDKALGAAPDKGDVTRVDEQNAAGTGFVTVERNKVDQHGRVTETLDAADQKTTTAYTPSTLYAATKKVTTNPLGHTETAQNDPGRGAPVASVDANGKRTDAVLDGLGRTVKVWEPGWPKKDHADAPSRQFAYTVTKTGPNVTETKALQRNGSYRADYAFADGLGREREVQTPAATGQGRIIAEKLYDSRGLEWKSYDGYYANGDPSGELVTGDDTKTPKATRTTYDGAGRPTAQIKEKYGDEVSRTTTQYGGDRVTVIPPKGDTATTTVTDVRDQTAELIQYTNAERTKSQSTKYTYTPSGKQKTVTDPTGAKWTYHYDHRDRAVKVDDPDKGTYTTAYDSLDRPTTVTDAAGKALTTGYDALGRKTTLKQGDTTRATWTYDTLAKGQLTKSVRHEGGQDYTNEITALNDRYQPTGTKVTVPAREGTLAGTYAFTSGYNAQTGLQDWIRQPALPGQISENLTYRYGPQDQLVGAGTTASVLINNRTYDPYGHVLRTEYGRKGQKVWQTNEYDEHTGNVARTTTDRETGPSRLDDIRYTFDLAGNITRLDTTIGQDEARSKDTQCFTTDALRRITNAWTATDSCKAKPDADGSTDGEKPKVGGPDAYWHSYTYDAIGNRQTETQHKVEGSVLTANDITRTYHYGQNGATKRQLTGVSTEEAGKKTTDTYAYDKTGNTTKRTLAGTTQDMTWDEEGHLETATKSGQKTEYVYDADGNRLIAKTPVRNTLYLPGGNELTAEANGTKSSTRHYEAGGDTVAVKASNQTSILLNDHTGTATAAVLLAAGQAVTRRKMNIFGTPRGEQNVNWPGTRGFVGGTIDNTGLTHLGAREYDPTLGRFISVDPIIDAADPQQMHGYTYGNNNPVIHTDPDGKFFGNFIKNFVRAVNYVVKTVRRYIAWSRTPFGRTYHKQTSAERKRSSYSASAYRESSRRAYVRQQAKARADAAARAAQKRADEQRHKVDQAKKASQPWYKKAGGWFADKGKKFAQSFSGDTTGMCGSLSLGIGVGGSVSACFVSTRRPDGKSDFGVSLSKGSETPSVGFNGGISFMSSNATDFEQLRGDGWGGTLSGAYGIGASLSHERAIGATNSRGEPVGSTSVGLIGGLGAEAGVTSSHDTKVGRIGDIFKW</sequence>
<dbReference type="Pfam" id="PF05593">
    <property type="entry name" value="RHS_repeat"/>
    <property type="match status" value="2"/>
</dbReference>
<dbReference type="PANTHER" id="PTHR32305:SF17">
    <property type="entry name" value="TRNA NUCLEASE WAPA"/>
    <property type="match status" value="1"/>
</dbReference>
<feature type="domain" description="Teneurin-like YD-shell" evidence="3">
    <location>
        <begin position="1538"/>
        <end position="1782"/>
    </location>
</feature>